<comment type="similarity">
    <text evidence="3">Belongs to the HARBI1 family.</text>
</comment>
<accession>A0A9P3PEN1</accession>
<organism evidence="10 11">
    <name type="scientific">Lyophyllum shimeji</name>
    <name type="common">Hon-shimeji</name>
    <name type="synonym">Tricholoma shimeji</name>
    <dbReference type="NCBI Taxonomy" id="47721"/>
    <lineage>
        <taxon>Eukaryota</taxon>
        <taxon>Fungi</taxon>
        <taxon>Dikarya</taxon>
        <taxon>Basidiomycota</taxon>
        <taxon>Agaricomycotina</taxon>
        <taxon>Agaricomycetes</taxon>
        <taxon>Agaricomycetidae</taxon>
        <taxon>Agaricales</taxon>
        <taxon>Tricholomatineae</taxon>
        <taxon>Lyophyllaceae</taxon>
        <taxon>Lyophyllum</taxon>
    </lineage>
</organism>
<evidence type="ECO:0000256" key="5">
    <source>
        <dbReference type="ARBA" id="ARBA00022723"/>
    </source>
</evidence>
<evidence type="ECO:0000256" key="7">
    <source>
        <dbReference type="ARBA" id="ARBA00023242"/>
    </source>
</evidence>
<keyword evidence="11" id="KW-1185">Reference proteome</keyword>
<dbReference type="GO" id="GO:0046872">
    <property type="term" value="F:metal ion binding"/>
    <property type="evidence" value="ECO:0007669"/>
    <property type="project" value="UniProtKB-KW"/>
</dbReference>
<comment type="cofactor">
    <cofactor evidence="1">
        <name>a divalent metal cation</name>
        <dbReference type="ChEBI" id="CHEBI:60240"/>
    </cofactor>
</comment>
<dbReference type="Pfam" id="PF13359">
    <property type="entry name" value="DDE_Tnp_4"/>
    <property type="match status" value="1"/>
</dbReference>
<evidence type="ECO:0000313" key="10">
    <source>
        <dbReference type="EMBL" id="GLB34545.1"/>
    </source>
</evidence>
<proteinExistence type="inferred from homology"/>
<keyword evidence="5" id="KW-0479">Metal-binding</keyword>
<keyword evidence="4" id="KW-0540">Nuclease</keyword>
<evidence type="ECO:0000259" key="9">
    <source>
        <dbReference type="Pfam" id="PF13359"/>
    </source>
</evidence>
<feature type="compositionally biased region" description="Acidic residues" evidence="8">
    <location>
        <begin position="145"/>
        <end position="167"/>
    </location>
</feature>
<evidence type="ECO:0000256" key="8">
    <source>
        <dbReference type="SAM" id="MobiDB-lite"/>
    </source>
</evidence>
<dbReference type="OrthoDB" id="2408877at2759"/>
<dbReference type="GO" id="GO:0016787">
    <property type="term" value="F:hydrolase activity"/>
    <property type="evidence" value="ECO:0007669"/>
    <property type="project" value="UniProtKB-KW"/>
</dbReference>
<dbReference type="InterPro" id="IPR045249">
    <property type="entry name" value="HARBI1-like"/>
</dbReference>
<dbReference type="PANTHER" id="PTHR22930:SF85">
    <property type="entry name" value="GH03217P-RELATED"/>
    <property type="match status" value="1"/>
</dbReference>
<evidence type="ECO:0000256" key="3">
    <source>
        <dbReference type="ARBA" id="ARBA00006958"/>
    </source>
</evidence>
<name>A0A9P3PEN1_LYOSH</name>
<reference evidence="10" key="1">
    <citation type="submission" date="2022-07" db="EMBL/GenBank/DDBJ databases">
        <title>The genome of Lyophyllum shimeji provides insight into the initial evolution of ectomycorrhizal fungal genome.</title>
        <authorList>
            <person name="Kobayashi Y."/>
            <person name="Shibata T."/>
            <person name="Hirakawa H."/>
            <person name="Shigenobu S."/>
            <person name="Nishiyama T."/>
            <person name="Yamada A."/>
            <person name="Hasebe M."/>
            <person name="Kawaguchi M."/>
        </authorList>
    </citation>
    <scope>NUCLEOTIDE SEQUENCE</scope>
    <source>
        <strain evidence="10">AT787</strain>
    </source>
</reference>
<evidence type="ECO:0000256" key="6">
    <source>
        <dbReference type="ARBA" id="ARBA00022801"/>
    </source>
</evidence>
<keyword evidence="10" id="KW-0255">Endonuclease</keyword>
<feature type="compositionally biased region" description="Polar residues" evidence="8">
    <location>
        <begin position="544"/>
        <end position="553"/>
    </location>
</feature>
<dbReference type="GO" id="GO:0004519">
    <property type="term" value="F:endonuclease activity"/>
    <property type="evidence" value="ECO:0007669"/>
    <property type="project" value="UniProtKB-KW"/>
</dbReference>
<evidence type="ECO:0000313" key="11">
    <source>
        <dbReference type="Proteomes" id="UP001063166"/>
    </source>
</evidence>
<dbReference type="Proteomes" id="UP001063166">
    <property type="component" value="Unassembled WGS sequence"/>
</dbReference>
<protein>
    <submittedName>
        <fullName evidence="10">DDE superfamily endonuclease</fullName>
    </submittedName>
</protein>
<keyword evidence="7" id="KW-0539">Nucleus</keyword>
<feature type="compositionally biased region" description="Low complexity" evidence="8">
    <location>
        <begin position="76"/>
        <end position="98"/>
    </location>
</feature>
<keyword evidence="6" id="KW-0378">Hydrolase</keyword>
<evidence type="ECO:0000256" key="1">
    <source>
        <dbReference type="ARBA" id="ARBA00001968"/>
    </source>
</evidence>
<feature type="domain" description="DDE Tnp4" evidence="9">
    <location>
        <begin position="361"/>
        <end position="517"/>
    </location>
</feature>
<dbReference type="AlphaFoldDB" id="A0A9P3PEN1"/>
<comment type="caution">
    <text evidence="10">The sequence shown here is derived from an EMBL/GenBank/DDBJ whole genome shotgun (WGS) entry which is preliminary data.</text>
</comment>
<feature type="region of interest" description="Disordered" evidence="8">
    <location>
        <begin position="65"/>
        <end position="167"/>
    </location>
</feature>
<dbReference type="InterPro" id="IPR027806">
    <property type="entry name" value="HARBI1_dom"/>
</dbReference>
<feature type="region of interest" description="Disordered" evidence="8">
    <location>
        <begin position="544"/>
        <end position="611"/>
    </location>
</feature>
<feature type="compositionally biased region" description="Low complexity" evidence="8">
    <location>
        <begin position="106"/>
        <end position="123"/>
    </location>
</feature>
<dbReference type="GO" id="GO:0005634">
    <property type="term" value="C:nucleus"/>
    <property type="evidence" value="ECO:0007669"/>
    <property type="project" value="UniProtKB-SubCell"/>
</dbReference>
<evidence type="ECO:0000256" key="4">
    <source>
        <dbReference type="ARBA" id="ARBA00022722"/>
    </source>
</evidence>
<comment type="subcellular location">
    <subcellularLocation>
        <location evidence="2">Nucleus</location>
    </subcellularLocation>
</comment>
<gene>
    <name evidence="10" type="ORF">LshimejAT787_0201100</name>
</gene>
<dbReference type="EMBL" id="BRPK01000002">
    <property type="protein sequence ID" value="GLB34545.1"/>
    <property type="molecule type" value="Genomic_DNA"/>
</dbReference>
<dbReference type="PANTHER" id="PTHR22930">
    <property type="match status" value="1"/>
</dbReference>
<evidence type="ECO:0000256" key="2">
    <source>
        <dbReference type="ARBA" id="ARBA00004123"/>
    </source>
</evidence>
<sequence>MPRRTDRQIRAGNLVKGFIDFVKNHARRVKRRGRRDKRLERELRPYSQISVDLFDDPQQTRQLDDVDMEPSSHTDSSISDNVSVSDSSSSSSEGSWGSLLQHTSIDESVTSLDESSSLTSLSESGREMDMDFEDTPDLLPAGYPDSDDEEESGEESDEMEEMDNDEWDWGVEADVDSDWVLDDYAEVPRAQGTTRMSNFVREAVEEMYAHRYEAPRNRMPRPPADLRHLLDVDKHERPDVFRRELRVSPYTFDRMVNRILDDPIFSNNSQNEQMPVEDQLAITLYRFGHFGNAAGLDKVARWSGYSKGTVSLATRRVMTAVLRRDFMNQAVRPPTPEEKERAKHWVERNSCKAWRDGWCMVDGTLVTLYDRPFWYGESYYDRKCNYSLNIQIISMPNRRIIDFGYGFTGSTHDSTAWEETRFYQDYETFLQGEEFIWGDSAYPIEIWLVAPYKRPDRDVEDNEIFNNHLSIIRIRSEHAIGFLKGRFQSLKGLRINIKNEATHKFATYWVVSCIGLHGFAMICEAEERGGSSTEETDPFIMEGLSSTRSSSDNGLLPLPRARRAAARSLPAAKARRERLKAQLFRAKERQALRRQHRRNEGESSEGSSDDE</sequence>